<feature type="compositionally biased region" description="Polar residues" evidence="2">
    <location>
        <begin position="12"/>
        <end position="26"/>
    </location>
</feature>
<evidence type="ECO:0000256" key="1">
    <source>
        <dbReference type="ARBA" id="ARBA00022630"/>
    </source>
</evidence>
<dbReference type="OrthoDB" id="1470350at2759"/>
<dbReference type="GO" id="GO:0005829">
    <property type="term" value="C:cytosol"/>
    <property type="evidence" value="ECO:0007669"/>
    <property type="project" value="TreeGrafter"/>
</dbReference>
<dbReference type="PANTHER" id="PTHR19384:SF127">
    <property type="entry name" value="BIFUNCTIONAL CYTOCHROME P450_NADPH--P450 REDUCTASE"/>
    <property type="match status" value="1"/>
</dbReference>
<protein>
    <recommendedName>
        <fullName evidence="3">Flavodoxin-like domain-containing protein</fullName>
    </recommendedName>
</protein>
<dbReference type="Proteomes" id="UP000249056">
    <property type="component" value="Unassembled WGS sequence"/>
</dbReference>
<evidence type="ECO:0000313" key="5">
    <source>
        <dbReference type="Proteomes" id="UP000249056"/>
    </source>
</evidence>
<evidence type="ECO:0000259" key="3">
    <source>
        <dbReference type="PROSITE" id="PS50902"/>
    </source>
</evidence>
<dbReference type="PROSITE" id="PS50902">
    <property type="entry name" value="FLAVODOXIN_LIKE"/>
    <property type="match status" value="1"/>
</dbReference>
<dbReference type="InterPro" id="IPR008254">
    <property type="entry name" value="Flavodoxin/NO_synth"/>
</dbReference>
<dbReference type="InterPro" id="IPR001094">
    <property type="entry name" value="Flavdoxin-like"/>
</dbReference>
<dbReference type="GO" id="GO:0003958">
    <property type="term" value="F:NADPH-hemoprotein reductase activity"/>
    <property type="evidence" value="ECO:0007669"/>
    <property type="project" value="TreeGrafter"/>
</dbReference>
<organism evidence="4 5">
    <name type="scientific">Monilinia fructigena</name>
    <dbReference type="NCBI Taxonomy" id="38457"/>
    <lineage>
        <taxon>Eukaryota</taxon>
        <taxon>Fungi</taxon>
        <taxon>Dikarya</taxon>
        <taxon>Ascomycota</taxon>
        <taxon>Pezizomycotina</taxon>
        <taxon>Leotiomycetes</taxon>
        <taxon>Helotiales</taxon>
        <taxon>Sclerotiniaceae</taxon>
        <taxon>Monilinia</taxon>
    </lineage>
</organism>
<reference evidence="4 5" key="1">
    <citation type="submission" date="2018-06" db="EMBL/GenBank/DDBJ databases">
        <title>Genome Sequence of the Brown Rot Fungal Pathogen Monilinia fructigena.</title>
        <authorList>
            <person name="Landi L."/>
            <person name="De Miccolis Angelini R.M."/>
            <person name="Pollastro S."/>
            <person name="Abate D."/>
            <person name="Faretra F."/>
            <person name="Romanazzi G."/>
        </authorList>
    </citation>
    <scope>NUCLEOTIDE SEQUENCE [LARGE SCALE GENOMIC DNA]</scope>
    <source>
        <strain evidence="4 5">Mfrg269</strain>
    </source>
</reference>
<dbReference type="AlphaFoldDB" id="A0A395IXF6"/>
<comment type="caution">
    <text evidence="4">The sequence shown here is derived from an EMBL/GenBank/DDBJ whole genome shotgun (WGS) entry which is preliminary data.</text>
</comment>
<sequence>MTATDLEHSLGGSPSLNIKSAGSSMAPSVEAPDISSMKLDSEPITILYGSNTGTCLVFAQKIASDASNNEFEAKVLEMDNIVGDLPTSQLIVIITASCEGNPPDNVARFVSWLGKLKSRALLGTEFAVFGCGHSDWRATFKKIPTIVDNGVAEFVGSRLVPRGLSDAAKGDLSGDFDD</sequence>
<evidence type="ECO:0000313" key="4">
    <source>
        <dbReference type="EMBL" id="RAL63019.1"/>
    </source>
</evidence>
<accession>A0A395IXF6</accession>
<dbReference type="GO" id="GO:0010181">
    <property type="term" value="F:FMN binding"/>
    <property type="evidence" value="ECO:0007669"/>
    <property type="project" value="InterPro"/>
</dbReference>
<dbReference type="InterPro" id="IPR029039">
    <property type="entry name" value="Flavoprotein-like_sf"/>
</dbReference>
<dbReference type="PANTHER" id="PTHR19384">
    <property type="entry name" value="NITRIC OXIDE SYNTHASE-RELATED"/>
    <property type="match status" value="1"/>
</dbReference>
<name>A0A395IXF6_9HELO</name>
<proteinExistence type="predicted"/>
<dbReference type="Gene3D" id="3.40.50.360">
    <property type="match status" value="1"/>
</dbReference>
<dbReference type="PRINTS" id="PR00369">
    <property type="entry name" value="FLAVODOXIN"/>
</dbReference>
<feature type="region of interest" description="Disordered" evidence="2">
    <location>
        <begin position="1"/>
        <end position="29"/>
    </location>
</feature>
<dbReference type="Pfam" id="PF00258">
    <property type="entry name" value="Flavodoxin_1"/>
    <property type="match status" value="1"/>
</dbReference>
<evidence type="ECO:0000256" key="2">
    <source>
        <dbReference type="SAM" id="MobiDB-lite"/>
    </source>
</evidence>
<feature type="domain" description="Flavodoxin-like" evidence="3">
    <location>
        <begin position="44"/>
        <end position="178"/>
    </location>
</feature>
<dbReference type="GO" id="GO:0050660">
    <property type="term" value="F:flavin adenine dinucleotide binding"/>
    <property type="evidence" value="ECO:0007669"/>
    <property type="project" value="TreeGrafter"/>
</dbReference>
<dbReference type="SUPFAM" id="SSF52218">
    <property type="entry name" value="Flavoproteins"/>
    <property type="match status" value="1"/>
</dbReference>
<keyword evidence="1" id="KW-0285">Flavoprotein</keyword>
<dbReference type="EMBL" id="QKRW01000021">
    <property type="protein sequence ID" value="RAL63019.1"/>
    <property type="molecule type" value="Genomic_DNA"/>
</dbReference>
<gene>
    <name evidence="4" type="ORF">DID88_004105</name>
</gene>
<keyword evidence="5" id="KW-1185">Reference proteome</keyword>